<gene>
    <name evidence="1" type="primary">ykgA</name>
    <name evidence="1" type="ORF">GCM10007216_16390</name>
</gene>
<protein>
    <recommendedName>
        <fullName evidence="3">N-dimethylarginine dimethylaminohydrolase</fullName>
    </recommendedName>
</protein>
<evidence type="ECO:0008006" key="3">
    <source>
        <dbReference type="Google" id="ProtNLM"/>
    </source>
</evidence>
<comment type="caution">
    <text evidence="1">The sequence shown here is derived from an EMBL/GenBank/DDBJ whole genome shotgun (WGS) entry which is preliminary data.</text>
</comment>
<organism evidence="1 2">
    <name type="scientific">Thalassobacillus devorans</name>
    <dbReference type="NCBI Taxonomy" id="279813"/>
    <lineage>
        <taxon>Bacteria</taxon>
        <taxon>Bacillati</taxon>
        <taxon>Bacillota</taxon>
        <taxon>Bacilli</taxon>
        <taxon>Bacillales</taxon>
        <taxon>Bacillaceae</taxon>
        <taxon>Thalassobacillus</taxon>
    </lineage>
</organism>
<keyword evidence="2" id="KW-1185">Reference proteome</keyword>
<dbReference type="SUPFAM" id="SSF55909">
    <property type="entry name" value="Pentein"/>
    <property type="match status" value="1"/>
</dbReference>
<dbReference type="EMBL" id="BMCJ01000002">
    <property type="protein sequence ID" value="GGC86399.1"/>
    <property type="molecule type" value="Genomic_DNA"/>
</dbReference>
<evidence type="ECO:0000313" key="2">
    <source>
        <dbReference type="Proteomes" id="UP000619534"/>
    </source>
</evidence>
<dbReference type="PANTHER" id="PTHR47271">
    <property type="entry name" value="ARGININE DEIMINASE"/>
    <property type="match status" value="1"/>
</dbReference>
<dbReference type="RefSeq" id="WP_062442546.1">
    <property type="nucleotide sequence ID" value="NZ_BMCJ01000002.1"/>
</dbReference>
<dbReference type="Proteomes" id="UP000619534">
    <property type="component" value="Unassembled WGS sequence"/>
</dbReference>
<accession>A0ABQ1NX60</accession>
<sequence length="291" mass="33476">MSVVFRDKNKRNQKIGCRSEFDSLKRVVVCSPAYMKIEEAINETQKKYVDENIDIERACRQHHSFVEVMRSHNIEVIELEPAQQYNEQVFTRDIGVCIDDKVIVSNMGNEVRKGEEELLEETLQQENSYWEKIQTGTIEGGDIIIDKNKVWVGISDRTNESGVKSLQELLPNHQVTAVPIKEEYLHLDCVFNILSSEYALIFPGALRQEEYERLSHSYELFEVEEDEQFTMGVNVLSIAPGKVISLPQNEKVNKAMRDKGFEVIEVDFSEIIKSGGSFRCCTMPLQRSTNK</sequence>
<evidence type="ECO:0000313" key="1">
    <source>
        <dbReference type="EMBL" id="GGC86399.1"/>
    </source>
</evidence>
<reference evidence="2" key="1">
    <citation type="journal article" date="2019" name="Int. J. Syst. Evol. Microbiol.">
        <title>The Global Catalogue of Microorganisms (GCM) 10K type strain sequencing project: providing services to taxonomists for standard genome sequencing and annotation.</title>
        <authorList>
            <consortium name="The Broad Institute Genomics Platform"/>
            <consortium name="The Broad Institute Genome Sequencing Center for Infectious Disease"/>
            <person name="Wu L."/>
            <person name="Ma J."/>
        </authorList>
    </citation>
    <scope>NUCLEOTIDE SEQUENCE [LARGE SCALE GENOMIC DNA]</scope>
    <source>
        <strain evidence="2">CCM 7282</strain>
    </source>
</reference>
<proteinExistence type="predicted"/>
<dbReference type="Gene3D" id="3.75.10.10">
    <property type="entry name" value="L-arginine/glycine Amidinotransferase, Chain A"/>
    <property type="match status" value="1"/>
</dbReference>
<dbReference type="PANTHER" id="PTHR47271:SF2">
    <property type="entry name" value="ARGININE DEIMINASE"/>
    <property type="match status" value="1"/>
</dbReference>
<name>A0ABQ1NX60_9BACI</name>
<dbReference type="Pfam" id="PF19420">
    <property type="entry name" value="DDAH_eukar"/>
    <property type="match status" value="1"/>
</dbReference>